<dbReference type="Gene3D" id="2.120.10.80">
    <property type="entry name" value="Kelch-type beta propeller"/>
    <property type="match status" value="2"/>
</dbReference>
<dbReference type="RefSeq" id="XP_030836624.1">
    <property type="nucleotide sequence ID" value="XM_030980764.1"/>
</dbReference>
<dbReference type="PIRSF" id="PIRSF037037">
    <property type="entry name" value="Kelch-like_protein_gigaxonin"/>
    <property type="match status" value="1"/>
</dbReference>
<dbReference type="InterPro" id="IPR015915">
    <property type="entry name" value="Kelch-typ_b-propeller"/>
</dbReference>
<dbReference type="OrthoDB" id="1022638at2759"/>
<evidence type="ECO:0000313" key="5">
    <source>
        <dbReference type="Proteomes" id="UP000007110"/>
    </source>
</evidence>
<evidence type="ECO:0000313" key="4">
    <source>
        <dbReference type="EnsemblMetazoa" id="XP_030836624"/>
    </source>
</evidence>
<dbReference type="SUPFAM" id="SSF54695">
    <property type="entry name" value="POZ domain"/>
    <property type="match status" value="1"/>
</dbReference>
<dbReference type="Gene3D" id="1.25.40.420">
    <property type="match status" value="1"/>
</dbReference>
<dbReference type="InterPro" id="IPR011705">
    <property type="entry name" value="BACK"/>
</dbReference>
<protein>
    <recommendedName>
        <fullName evidence="3">BTB domain-containing protein</fullName>
    </recommendedName>
</protein>
<dbReference type="GO" id="GO:0031463">
    <property type="term" value="C:Cul3-RING ubiquitin ligase complex"/>
    <property type="evidence" value="ECO:0000318"/>
    <property type="project" value="GO_Central"/>
</dbReference>
<keyword evidence="1" id="KW-0880">Kelch repeat</keyword>
<accession>A0A7M7NLQ9</accession>
<dbReference type="InterPro" id="IPR011333">
    <property type="entry name" value="SKP1/BTB/POZ_sf"/>
</dbReference>
<proteinExistence type="predicted"/>
<dbReference type="GO" id="GO:0043161">
    <property type="term" value="P:proteasome-mediated ubiquitin-dependent protein catabolic process"/>
    <property type="evidence" value="ECO:0000318"/>
    <property type="project" value="GO_Central"/>
</dbReference>
<reference evidence="4" key="2">
    <citation type="submission" date="2021-01" db="UniProtKB">
        <authorList>
            <consortium name="EnsemblMetazoa"/>
        </authorList>
    </citation>
    <scope>IDENTIFICATION</scope>
</reference>
<feature type="domain" description="BTB" evidence="3">
    <location>
        <begin position="58"/>
        <end position="125"/>
    </location>
</feature>
<keyword evidence="5" id="KW-1185">Reference proteome</keyword>
<dbReference type="Gene3D" id="3.30.710.10">
    <property type="entry name" value="Potassium Channel Kv1.1, Chain A"/>
    <property type="match status" value="1"/>
</dbReference>
<dbReference type="InterPro" id="IPR000210">
    <property type="entry name" value="BTB/POZ_dom"/>
</dbReference>
<dbReference type="Pfam" id="PF01344">
    <property type="entry name" value="Kelch_1"/>
    <property type="match status" value="2"/>
</dbReference>
<dbReference type="OMA" id="CYDPRDN"/>
<dbReference type="InParanoid" id="A0A7M7NLQ9"/>
<sequence length="611" mass="68326">MHQICNQYMFLIVPMCRLTTCRSNGCLTMADTQVHRSDTHASTILNGLNRLRKDHIFCDVQLQVGSQLFQAHRLVLSACSPYFDALLTSGLSETHQDVINIQGVQPNIFEHLLGFIYTGHLDVTTSNAQGLLFAADMFQLNEIKQISASFLKLQLHSSNCLGFLRFSQALTCPELSTASRAYIHSKISEVKGEEEFFDLDVETLIEILQSEDLRVDNEYEVFEAAMNWISHDPPNRRKHLVRVLEPVRIPIIQPAQLFRYVEECKDLSLRIATGKLLQDYHPRRKSQASTKVSHAKSLLPSKYYQPRKSSRKRLLVMGGYCKKNSEGWSGWGNTTTLSDVELYDSFDQTWHPFPAMQQPRSGFGAAVIGGTVYAIGGEHESLLSQNVEKYDAVENCWTKMSPLLCPRSSHGVCVVDNKIYVFGGWVGLEMGADIERCDPDDDVWTVHDRLASLRSNFGVVSHEGLVYLAGGASDTGTELRLVESYNPVIKEWTQLASMRTRRSQCAMAVLDDALYVVGGYNSSKNVLSSVERYSLLEDKWIKVKSMIMPRACAGVAVAHGKLYVVGGKGSSRPNTAPPTLDTMECYDPETDIWIDLGRMTVGRCEAAVAVL</sequence>
<dbReference type="Proteomes" id="UP000007110">
    <property type="component" value="Unassembled WGS sequence"/>
</dbReference>
<dbReference type="InterPro" id="IPR030104">
    <property type="entry name" value="BTB_POZ_IPP"/>
</dbReference>
<dbReference type="PANTHER" id="PTHR24412:SF35">
    <property type="entry name" value="ACTIN-BINDING PROTEIN IPP"/>
    <property type="match status" value="1"/>
</dbReference>
<dbReference type="SMART" id="SM00612">
    <property type="entry name" value="Kelch"/>
    <property type="match status" value="6"/>
</dbReference>
<dbReference type="EnsemblMetazoa" id="XM_030980764">
    <property type="protein sequence ID" value="XP_030836624"/>
    <property type="gene ID" value="LOC593188"/>
</dbReference>
<evidence type="ECO:0000259" key="3">
    <source>
        <dbReference type="PROSITE" id="PS50097"/>
    </source>
</evidence>
<dbReference type="GO" id="GO:0005737">
    <property type="term" value="C:cytoplasm"/>
    <property type="evidence" value="ECO:0000318"/>
    <property type="project" value="GO_Central"/>
</dbReference>
<dbReference type="Pfam" id="PF24681">
    <property type="entry name" value="Kelch_KLHDC2_KLHL20_DRC7"/>
    <property type="match status" value="1"/>
</dbReference>
<dbReference type="GO" id="GO:0003779">
    <property type="term" value="F:actin binding"/>
    <property type="evidence" value="ECO:0007669"/>
    <property type="project" value="InterPro"/>
</dbReference>
<dbReference type="PANTHER" id="PTHR24412">
    <property type="entry name" value="KELCH PROTEIN"/>
    <property type="match status" value="1"/>
</dbReference>
<dbReference type="InterPro" id="IPR011043">
    <property type="entry name" value="Gal_Oxase/kelch_b-propeller"/>
</dbReference>
<dbReference type="SMART" id="SM00875">
    <property type="entry name" value="BACK"/>
    <property type="match status" value="1"/>
</dbReference>
<dbReference type="SUPFAM" id="SSF50965">
    <property type="entry name" value="Galactose oxidase, central domain"/>
    <property type="match status" value="1"/>
</dbReference>
<dbReference type="GeneID" id="593188"/>
<dbReference type="GO" id="GO:1990756">
    <property type="term" value="F:ubiquitin-like ligase-substrate adaptor activity"/>
    <property type="evidence" value="ECO:0000318"/>
    <property type="project" value="GO_Central"/>
</dbReference>
<keyword evidence="2" id="KW-0677">Repeat</keyword>
<name>A0A7M7NLQ9_STRPU</name>
<dbReference type="SMART" id="SM00225">
    <property type="entry name" value="BTB"/>
    <property type="match status" value="1"/>
</dbReference>
<dbReference type="InterPro" id="IPR006652">
    <property type="entry name" value="Kelch_1"/>
</dbReference>
<evidence type="ECO:0000256" key="1">
    <source>
        <dbReference type="ARBA" id="ARBA00022441"/>
    </source>
</evidence>
<dbReference type="AlphaFoldDB" id="A0A7M7NLQ9"/>
<dbReference type="PROSITE" id="PS50097">
    <property type="entry name" value="BTB"/>
    <property type="match status" value="1"/>
</dbReference>
<dbReference type="CDD" id="cd18256">
    <property type="entry name" value="BTB_POZ_KLHL27_IPP"/>
    <property type="match status" value="1"/>
</dbReference>
<dbReference type="KEGG" id="spu:593188"/>
<dbReference type="Pfam" id="PF00651">
    <property type="entry name" value="BTB"/>
    <property type="match status" value="1"/>
</dbReference>
<organism evidence="4 5">
    <name type="scientific">Strongylocentrotus purpuratus</name>
    <name type="common">Purple sea urchin</name>
    <dbReference type="NCBI Taxonomy" id="7668"/>
    <lineage>
        <taxon>Eukaryota</taxon>
        <taxon>Metazoa</taxon>
        <taxon>Echinodermata</taxon>
        <taxon>Eleutherozoa</taxon>
        <taxon>Echinozoa</taxon>
        <taxon>Echinoidea</taxon>
        <taxon>Euechinoidea</taxon>
        <taxon>Echinacea</taxon>
        <taxon>Camarodonta</taxon>
        <taxon>Echinidea</taxon>
        <taxon>Strongylocentrotidae</taxon>
        <taxon>Strongylocentrotus</taxon>
    </lineage>
</organism>
<dbReference type="Pfam" id="PF07707">
    <property type="entry name" value="BACK"/>
    <property type="match status" value="1"/>
</dbReference>
<reference evidence="5" key="1">
    <citation type="submission" date="2015-02" db="EMBL/GenBank/DDBJ databases">
        <title>Genome sequencing for Strongylocentrotus purpuratus.</title>
        <authorList>
            <person name="Murali S."/>
            <person name="Liu Y."/>
            <person name="Vee V."/>
            <person name="English A."/>
            <person name="Wang M."/>
            <person name="Skinner E."/>
            <person name="Han Y."/>
            <person name="Muzny D.M."/>
            <person name="Worley K.C."/>
            <person name="Gibbs R.A."/>
        </authorList>
    </citation>
    <scope>NUCLEOTIDE SEQUENCE</scope>
</reference>
<dbReference type="InterPro" id="IPR017096">
    <property type="entry name" value="BTB-kelch_protein"/>
</dbReference>
<dbReference type="FunFam" id="1.25.40.420:FF:000001">
    <property type="entry name" value="Kelch-like family member 12"/>
    <property type="match status" value="1"/>
</dbReference>
<evidence type="ECO:0000256" key="2">
    <source>
        <dbReference type="ARBA" id="ARBA00022737"/>
    </source>
</evidence>